<sequence length="272" mass="30882">MSMNSTLTNESGYFTSPNTTNFSGISDVSQDDKEMEKGEHVISGRLGLLNENKQYIVKMDELKRRLQTPENLNISYINAILRRAKGRPHANRLRNIFKRHGVTVPPNKRTESKATCFTALCEEESLTIVKDVGRVLNEHFPKDAFEKELTRRIQVNSDQLMRGIHSFNNDIQRRQITTGSLQNMLRAVGQTVLEVLETDKTFEYQSNGQTPKNLDPLQKGLWDLNLVTHNFGVRAMMSAVATTTGLTEYNLPAVHKPSTDSHINSYMTQNKL</sequence>
<evidence type="ECO:0000256" key="1">
    <source>
        <dbReference type="ARBA" id="ARBA00004123"/>
    </source>
</evidence>
<evidence type="ECO:0000256" key="3">
    <source>
        <dbReference type="ARBA" id="ARBA00023015"/>
    </source>
</evidence>
<keyword evidence="4" id="KW-0238">DNA-binding</keyword>
<dbReference type="GO" id="GO:0000981">
    <property type="term" value="F:DNA-binding transcription factor activity, RNA polymerase II-specific"/>
    <property type="evidence" value="ECO:0007669"/>
    <property type="project" value="TreeGrafter"/>
</dbReference>
<feature type="domain" description="Transcription factor AP-2 C-terminal" evidence="8">
    <location>
        <begin position="41"/>
        <end position="246"/>
    </location>
</feature>
<feature type="compositionally biased region" description="Polar residues" evidence="7">
    <location>
        <begin position="1"/>
        <end position="28"/>
    </location>
</feature>
<dbReference type="AlphaFoldDB" id="A0A1I7SU15"/>
<dbReference type="EMBL" id="CAJFDI010000003">
    <property type="protein sequence ID" value="CAD5221062.1"/>
    <property type="molecule type" value="Genomic_DNA"/>
</dbReference>
<protein>
    <submittedName>
        <fullName evidence="9">(pine wood nematode) hypothetical protein</fullName>
    </submittedName>
    <submittedName>
        <fullName evidence="13">TF_AP-2 domain-containing protein</fullName>
    </submittedName>
</protein>
<dbReference type="Proteomes" id="UP000095284">
    <property type="component" value="Unplaced"/>
</dbReference>
<dbReference type="WBParaSite" id="BXY_1653500.1">
    <property type="protein sequence ID" value="BXY_1653500.1"/>
    <property type="gene ID" value="BXY_1653500"/>
</dbReference>
<evidence type="ECO:0000256" key="5">
    <source>
        <dbReference type="ARBA" id="ARBA00023163"/>
    </source>
</evidence>
<dbReference type="SMR" id="A0A1I7SU15"/>
<dbReference type="Pfam" id="PF03299">
    <property type="entry name" value="TF_AP-2"/>
    <property type="match status" value="1"/>
</dbReference>
<dbReference type="PANTHER" id="PTHR10812:SF17">
    <property type="entry name" value="TRANSCRIPTION FACTOR AP-2, ISOFORM D"/>
    <property type="match status" value="1"/>
</dbReference>
<dbReference type="GO" id="GO:0000977">
    <property type="term" value="F:RNA polymerase II transcription regulatory region sequence-specific DNA binding"/>
    <property type="evidence" value="ECO:0007669"/>
    <property type="project" value="TreeGrafter"/>
</dbReference>
<dbReference type="OrthoDB" id="5868591at2759"/>
<evidence type="ECO:0000256" key="7">
    <source>
        <dbReference type="SAM" id="MobiDB-lite"/>
    </source>
</evidence>
<dbReference type="InterPro" id="IPR013854">
    <property type="entry name" value="TF_AP2_C"/>
</dbReference>
<evidence type="ECO:0000256" key="6">
    <source>
        <dbReference type="ARBA" id="ARBA00023242"/>
    </source>
</evidence>
<comment type="subcellular location">
    <subcellularLocation>
        <location evidence="1">Nucleus</location>
    </subcellularLocation>
</comment>
<dbReference type="EMBL" id="CAJFCV020000003">
    <property type="protein sequence ID" value="CAG9107694.1"/>
    <property type="molecule type" value="Genomic_DNA"/>
</dbReference>
<proteinExistence type="inferred from homology"/>
<evidence type="ECO:0000313" key="10">
    <source>
        <dbReference type="EMBL" id="CAG9107694.1"/>
    </source>
</evidence>
<name>A0A1I7SU15_BURXY</name>
<feature type="region of interest" description="Disordered" evidence="7">
    <location>
        <begin position="1"/>
        <end position="37"/>
    </location>
</feature>
<dbReference type="Proteomes" id="UP000582659">
    <property type="component" value="Unassembled WGS sequence"/>
</dbReference>
<dbReference type="Proteomes" id="UP000659654">
    <property type="component" value="Unassembled WGS sequence"/>
</dbReference>
<gene>
    <name evidence="9" type="ORF">BXYJ_LOCUS6490</name>
</gene>
<keyword evidence="5" id="KW-0804">Transcription</keyword>
<keyword evidence="12" id="KW-1185">Reference proteome</keyword>
<keyword evidence="6" id="KW-0539">Nucleus</keyword>
<keyword evidence="3" id="KW-0805">Transcription regulation</keyword>
<evidence type="ECO:0000313" key="9">
    <source>
        <dbReference type="EMBL" id="CAD5221062.1"/>
    </source>
</evidence>
<dbReference type="eggNOG" id="KOG3811">
    <property type="taxonomic scope" value="Eukaryota"/>
</dbReference>
<evidence type="ECO:0000256" key="4">
    <source>
        <dbReference type="ARBA" id="ARBA00023125"/>
    </source>
</evidence>
<dbReference type="InterPro" id="IPR004979">
    <property type="entry name" value="TF_AP2"/>
</dbReference>
<evidence type="ECO:0000313" key="13">
    <source>
        <dbReference type="WBParaSite" id="BXY_1653500.1"/>
    </source>
</evidence>
<accession>A0A1I7SU15</accession>
<dbReference type="PANTHER" id="PTHR10812">
    <property type="entry name" value="TRANSCRIPTION FACTOR AP-2"/>
    <property type="match status" value="1"/>
</dbReference>
<comment type="similarity">
    <text evidence="2">Belongs to the AP-2 family.</text>
</comment>
<reference evidence="10" key="2">
    <citation type="submission" date="2020-08" db="EMBL/GenBank/DDBJ databases">
        <authorList>
            <person name="Kikuchi T."/>
        </authorList>
    </citation>
    <scope>NUCLEOTIDE SEQUENCE</scope>
    <source>
        <strain evidence="9">Ka4C1</strain>
    </source>
</reference>
<evidence type="ECO:0000313" key="12">
    <source>
        <dbReference type="Proteomes" id="UP000659654"/>
    </source>
</evidence>
<dbReference type="GO" id="GO:0042127">
    <property type="term" value="P:regulation of cell population proliferation"/>
    <property type="evidence" value="ECO:0007669"/>
    <property type="project" value="TreeGrafter"/>
</dbReference>
<evidence type="ECO:0000313" key="11">
    <source>
        <dbReference type="Proteomes" id="UP000095284"/>
    </source>
</evidence>
<evidence type="ECO:0000256" key="2">
    <source>
        <dbReference type="ARBA" id="ARBA00007770"/>
    </source>
</evidence>
<evidence type="ECO:0000259" key="8">
    <source>
        <dbReference type="Pfam" id="PF03299"/>
    </source>
</evidence>
<organism evidence="11 13">
    <name type="scientific">Bursaphelenchus xylophilus</name>
    <name type="common">Pinewood nematode worm</name>
    <name type="synonym">Aphelenchoides xylophilus</name>
    <dbReference type="NCBI Taxonomy" id="6326"/>
    <lineage>
        <taxon>Eukaryota</taxon>
        <taxon>Metazoa</taxon>
        <taxon>Ecdysozoa</taxon>
        <taxon>Nematoda</taxon>
        <taxon>Chromadorea</taxon>
        <taxon>Rhabditida</taxon>
        <taxon>Tylenchina</taxon>
        <taxon>Tylenchomorpha</taxon>
        <taxon>Aphelenchoidea</taxon>
        <taxon>Aphelenchoididae</taxon>
        <taxon>Bursaphelenchus</taxon>
    </lineage>
</organism>
<reference evidence="13" key="1">
    <citation type="submission" date="2016-11" db="UniProtKB">
        <authorList>
            <consortium name="WormBaseParasite"/>
        </authorList>
    </citation>
    <scope>IDENTIFICATION</scope>
</reference>
<dbReference type="GO" id="GO:0005634">
    <property type="term" value="C:nucleus"/>
    <property type="evidence" value="ECO:0007669"/>
    <property type="project" value="UniProtKB-SubCell"/>
</dbReference>